<dbReference type="EMBL" id="JBHFFA010000001">
    <property type="protein sequence ID" value="KAL2650709.1"/>
    <property type="molecule type" value="Genomic_DNA"/>
</dbReference>
<accession>A0ABD1ZKG0</accession>
<dbReference type="InterPro" id="IPR026960">
    <property type="entry name" value="RVT-Znf"/>
</dbReference>
<comment type="caution">
    <text evidence="3">The sequence shown here is derived from an EMBL/GenBank/DDBJ whole genome shotgun (WGS) entry which is preliminary data.</text>
</comment>
<gene>
    <name evidence="3" type="ORF">R1flu_018837</name>
</gene>
<dbReference type="Pfam" id="PF13966">
    <property type="entry name" value="zf-RVT"/>
    <property type="match status" value="1"/>
</dbReference>
<sequence length="464" mass="53708">MRYAGRLLSVEQADWALMMRHFIRQQMQKRSCRELHSWTAEEGLLLLPSLTTPLSETTDNVVQSWFSFRKFLTLDDKDLALPGSLTLKQLQALTTHYIQRRPFNDRKTRTTAKPNTRRGGRNLSELATEGQNWPTETREQLELEVENRTDRWTGWNQRSGFWHDLAETDETPEDMSGKWPEGNYTLDWKNRWRRLWEAGGTQRVKLWIWRILRKALFTDERAEKMHVPSEPCGRCKSAVESIPHLFYDCENSRVRWNKLRELVTNAGVTIKLPQGLLNIVDEALAQKKKGILLLYILYSITTTIWRDRNQAQFNNKILSTPLRISLEQARLELEGSLSAKASATRWQQGVKALDEVNKLISATDTLITHPRQSWPDGSGVHPENRLARDEQRDINSHIFPRLEINETNLYNPPIGCSRVTETVGDGIDASRSSATSNEQELTEIYSHERSDGTNRNQEEPNFDA</sequence>
<evidence type="ECO:0000256" key="1">
    <source>
        <dbReference type="SAM" id="MobiDB-lite"/>
    </source>
</evidence>
<proteinExistence type="predicted"/>
<feature type="domain" description="Reverse transcriptase zinc-binding" evidence="2">
    <location>
        <begin position="190"/>
        <end position="256"/>
    </location>
</feature>
<reference evidence="3 4" key="1">
    <citation type="submission" date="2024-09" db="EMBL/GenBank/DDBJ databases">
        <title>Chromosome-scale assembly of Riccia fluitans.</title>
        <authorList>
            <person name="Paukszto L."/>
            <person name="Sawicki J."/>
            <person name="Karawczyk K."/>
            <person name="Piernik-Szablinska J."/>
            <person name="Szczecinska M."/>
            <person name="Mazdziarz M."/>
        </authorList>
    </citation>
    <scope>NUCLEOTIDE SEQUENCE [LARGE SCALE GENOMIC DNA]</scope>
    <source>
        <strain evidence="3">Rf_01</strain>
        <tissue evidence="3">Aerial parts of the thallus</tissue>
    </source>
</reference>
<keyword evidence="4" id="KW-1185">Reference proteome</keyword>
<dbReference type="Proteomes" id="UP001605036">
    <property type="component" value="Unassembled WGS sequence"/>
</dbReference>
<feature type="compositionally biased region" description="Polar residues" evidence="1">
    <location>
        <begin position="430"/>
        <end position="439"/>
    </location>
</feature>
<evidence type="ECO:0000313" key="4">
    <source>
        <dbReference type="Proteomes" id="UP001605036"/>
    </source>
</evidence>
<feature type="region of interest" description="Disordered" evidence="1">
    <location>
        <begin position="427"/>
        <end position="464"/>
    </location>
</feature>
<feature type="region of interest" description="Disordered" evidence="1">
    <location>
        <begin position="106"/>
        <end position="137"/>
    </location>
</feature>
<organism evidence="3 4">
    <name type="scientific">Riccia fluitans</name>
    <dbReference type="NCBI Taxonomy" id="41844"/>
    <lineage>
        <taxon>Eukaryota</taxon>
        <taxon>Viridiplantae</taxon>
        <taxon>Streptophyta</taxon>
        <taxon>Embryophyta</taxon>
        <taxon>Marchantiophyta</taxon>
        <taxon>Marchantiopsida</taxon>
        <taxon>Marchantiidae</taxon>
        <taxon>Marchantiales</taxon>
        <taxon>Ricciaceae</taxon>
        <taxon>Riccia</taxon>
    </lineage>
</organism>
<dbReference type="AlphaFoldDB" id="A0ABD1ZKG0"/>
<evidence type="ECO:0000313" key="3">
    <source>
        <dbReference type="EMBL" id="KAL2650709.1"/>
    </source>
</evidence>
<name>A0ABD1ZKG0_9MARC</name>
<feature type="compositionally biased region" description="Basic and acidic residues" evidence="1">
    <location>
        <begin position="445"/>
        <end position="458"/>
    </location>
</feature>
<protein>
    <recommendedName>
        <fullName evidence="2">Reverse transcriptase zinc-binding domain-containing protein</fullName>
    </recommendedName>
</protein>
<evidence type="ECO:0000259" key="2">
    <source>
        <dbReference type="Pfam" id="PF13966"/>
    </source>
</evidence>